<dbReference type="OrthoDB" id="5361472at2"/>
<organism evidence="1 2">
    <name type="scientific">Campylobacter corcagiensis</name>
    <dbReference type="NCBI Taxonomy" id="1448857"/>
    <lineage>
        <taxon>Bacteria</taxon>
        <taxon>Pseudomonadati</taxon>
        <taxon>Campylobacterota</taxon>
        <taxon>Epsilonproteobacteria</taxon>
        <taxon>Campylobacterales</taxon>
        <taxon>Campylobacteraceae</taxon>
        <taxon>Campylobacter</taxon>
    </lineage>
</organism>
<dbReference type="AlphaFoldDB" id="A0A7M1LID3"/>
<reference evidence="1 2" key="1">
    <citation type="submission" date="2020-10" db="EMBL/GenBank/DDBJ databases">
        <title>Campylobacter and Helicobacter PacBio genomes.</title>
        <authorList>
            <person name="Lane C."/>
        </authorList>
    </citation>
    <scope>NUCLEOTIDE SEQUENCE [LARGE SCALE GENOMIC DNA]</scope>
    <source>
        <strain evidence="1 2">2016D-0077</strain>
    </source>
</reference>
<evidence type="ECO:0000313" key="2">
    <source>
        <dbReference type="Proteomes" id="UP000594749"/>
    </source>
</evidence>
<gene>
    <name evidence="1" type="ORF">IMC76_02555</name>
</gene>
<sequence length="112" mass="12541">MPFDRVKGDVFPFEITKDSLKFSGNLSRKSLNLVKCKGQISGVLPHICDRCGDDMEILVNESVDLLLSDGACKTENLDVMEFFGSIIIDEILHSEVESLKAGYFYCKNCENL</sequence>
<keyword evidence="2" id="KW-1185">Reference proteome</keyword>
<accession>A0A7M1LID3</accession>
<dbReference type="EMBL" id="CP063078">
    <property type="protein sequence ID" value="QOQ88123.1"/>
    <property type="molecule type" value="Genomic_DNA"/>
</dbReference>
<name>A0A7M1LID3_9BACT</name>
<dbReference type="Proteomes" id="UP000594749">
    <property type="component" value="Chromosome"/>
</dbReference>
<protein>
    <recommendedName>
        <fullName evidence="3">DUF177 domain-containing protein</fullName>
    </recommendedName>
</protein>
<evidence type="ECO:0000313" key="1">
    <source>
        <dbReference type="EMBL" id="QOQ88123.1"/>
    </source>
</evidence>
<proteinExistence type="predicted"/>
<evidence type="ECO:0008006" key="3">
    <source>
        <dbReference type="Google" id="ProtNLM"/>
    </source>
</evidence>